<dbReference type="OrthoDB" id="2290147at2759"/>
<dbReference type="GeneID" id="93623056"/>
<gene>
    <name evidence="1" type="ORF">RO3G_16091</name>
</gene>
<keyword evidence="2" id="KW-1185">Reference proteome</keyword>
<proteinExistence type="predicted"/>
<reference evidence="1 2" key="1">
    <citation type="journal article" date="2009" name="PLoS Genet.">
        <title>Genomic analysis of the basal lineage fungus Rhizopus oryzae reveals a whole-genome duplication.</title>
        <authorList>
            <person name="Ma L.-J."/>
            <person name="Ibrahim A.S."/>
            <person name="Skory C."/>
            <person name="Grabherr M.G."/>
            <person name="Burger G."/>
            <person name="Butler M."/>
            <person name="Elias M."/>
            <person name="Idnurm A."/>
            <person name="Lang B.F."/>
            <person name="Sone T."/>
            <person name="Abe A."/>
            <person name="Calvo S.E."/>
            <person name="Corrochano L.M."/>
            <person name="Engels R."/>
            <person name="Fu J."/>
            <person name="Hansberg W."/>
            <person name="Kim J.-M."/>
            <person name="Kodira C.D."/>
            <person name="Koehrsen M.J."/>
            <person name="Liu B."/>
            <person name="Miranda-Saavedra D."/>
            <person name="O'Leary S."/>
            <person name="Ortiz-Castellanos L."/>
            <person name="Poulter R."/>
            <person name="Rodriguez-Romero J."/>
            <person name="Ruiz-Herrera J."/>
            <person name="Shen Y.-Q."/>
            <person name="Zeng Q."/>
            <person name="Galagan J."/>
            <person name="Birren B.W."/>
            <person name="Cuomo C.A."/>
            <person name="Wickes B.L."/>
        </authorList>
    </citation>
    <scope>NUCLEOTIDE SEQUENCE [LARGE SCALE GENOMIC DNA]</scope>
    <source>
        <strain evidence="2">RA 99-880 / ATCC MYA-4621 / FGSC 9543 / NRRL 43880</strain>
    </source>
</reference>
<dbReference type="AlphaFoldDB" id="I1CSF0"/>
<protein>
    <submittedName>
        <fullName evidence="1">Uncharacterized protein</fullName>
    </submittedName>
</protein>
<dbReference type="EMBL" id="CH476749">
    <property type="protein sequence ID" value="EIE91380.1"/>
    <property type="molecule type" value="Genomic_DNA"/>
</dbReference>
<dbReference type="InParanoid" id="I1CSF0"/>
<dbReference type="RefSeq" id="XP_067526776.1">
    <property type="nucleotide sequence ID" value="XM_067670675.1"/>
</dbReference>
<evidence type="ECO:0000313" key="2">
    <source>
        <dbReference type="Proteomes" id="UP000009138"/>
    </source>
</evidence>
<accession>I1CSF0</accession>
<evidence type="ECO:0000313" key="1">
    <source>
        <dbReference type="EMBL" id="EIE91380.1"/>
    </source>
</evidence>
<dbReference type="Proteomes" id="UP000009138">
    <property type="component" value="Unassembled WGS sequence"/>
</dbReference>
<dbReference type="VEuPathDB" id="FungiDB:RO3G_16091"/>
<organism evidence="1 2">
    <name type="scientific">Rhizopus delemar (strain RA 99-880 / ATCC MYA-4621 / FGSC 9543 / NRRL 43880)</name>
    <name type="common">Mucormycosis agent</name>
    <name type="synonym">Rhizopus arrhizus var. delemar</name>
    <dbReference type="NCBI Taxonomy" id="246409"/>
    <lineage>
        <taxon>Eukaryota</taxon>
        <taxon>Fungi</taxon>
        <taxon>Fungi incertae sedis</taxon>
        <taxon>Mucoromycota</taxon>
        <taxon>Mucoromycotina</taxon>
        <taxon>Mucoromycetes</taxon>
        <taxon>Mucorales</taxon>
        <taxon>Mucorineae</taxon>
        <taxon>Rhizopodaceae</taxon>
        <taxon>Rhizopus</taxon>
    </lineage>
</organism>
<sequence>MTIVKNILWPLPFDFKNNDGIKSLRDKYEGLDTFKPNGKQQVILKKICVHILYACAYNPSCLNDKILKKCSEQSLLIRFWGNLFEYYFGQKQNVFLQWQDEAEFDVVNGEVASVSRSNRGKYYQDTLKLALSAKQHLNAIISSLHSLTPKELPNIKLLIVQIMGMNCHISCLNLVDKSLYVLQDIYTFNYPKTIKQIKEGAISDIMTGFLLIDITNIDDVYNNFSKDVENEIQFEDSDYIFSCSIHKDPHYYIIGSFL</sequence>
<name>I1CSF0_RHIO9</name>